<dbReference type="RefSeq" id="WP_345420022.1">
    <property type="nucleotide sequence ID" value="NZ_AP031496.1"/>
</dbReference>
<accession>A0AAV3U0L8</accession>
<dbReference type="SMART" id="SM00100">
    <property type="entry name" value="cNMP"/>
    <property type="match status" value="1"/>
</dbReference>
<keyword evidence="3" id="KW-1185">Reference proteome</keyword>
<dbReference type="EMBL" id="BAABLX010000009">
    <property type="protein sequence ID" value="GAA4939253.1"/>
    <property type="molecule type" value="Genomic_DNA"/>
</dbReference>
<name>A0AAV3U0L8_9ALTE</name>
<dbReference type="Proteomes" id="UP001409585">
    <property type="component" value="Unassembled WGS sequence"/>
</dbReference>
<feature type="domain" description="Cyclic nucleotide-binding" evidence="1">
    <location>
        <begin position="23"/>
        <end position="115"/>
    </location>
</feature>
<dbReference type="CDD" id="cd00038">
    <property type="entry name" value="CAP_ED"/>
    <property type="match status" value="1"/>
</dbReference>
<reference evidence="3" key="1">
    <citation type="journal article" date="2019" name="Int. J. Syst. Evol. Microbiol.">
        <title>The Global Catalogue of Microorganisms (GCM) 10K type strain sequencing project: providing services to taxonomists for standard genome sequencing and annotation.</title>
        <authorList>
            <consortium name="The Broad Institute Genomics Platform"/>
            <consortium name="The Broad Institute Genome Sequencing Center for Infectious Disease"/>
            <person name="Wu L."/>
            <person name="Ma J."/>
        </authorList>
    </citation>
    <scope>NUCLEOTIDE SEQUENCE [LARGE SCALE GENOMIC DNA]</scope>
    <source>
        <strain evidence="3">JCM 19134</strain>
    </source>
</reference>
<dbReference type="SUPFAM" id="SSF51206">
    <property type="entry name" value="cAMP-binding domain-like"/>
    <property type="match status" value="1"/>
</dbReference>
<comment type="caution">
    <text evidence="2">The sequence shown here is derived from an EMBL/GenBank/DDBJ whole genome shotgun (WGS) entry which is preliminary data.</text>
</comment>
<organism evidence="2 3">
    <name type="scientific">Halioxenophilus aromaticivorans</name>
    <dbReference type="NCBI Taxonomy" id="1306992"/>
    <lineage>
        <taxon>Bacteria</taxon>
        <taxon>Pseudomonadati</taxon>
        <taxon>Pseudomonadota</taxon>
        <taxon>Gammaproteobacteria</taxon>
        <taxon>Alteromonadales</taxon>
        <taxon>Alteromonadaceae</taxon>
        <taxon>Halioxenophilus</taxon>
    </lineage>
</organism>
<sequence>MRLQQYGGLSHSEIKQKLLYIPLFRQIEQYRADQLDLLLACAQVQQVASQGLVLRCGDRDDRVYFLLRGSLNVCLPGTTGAVVLRQVQPGEMFGELAFLLGQVRCANVEVAPECKQAWVLSLEFELFDLYNSCGLLDYTGLNFFYQNLVHHLRFKLDLLRSEHPSHPLASLHRKINVGKTSVQPLDNLLALQKQARAMAELLTQWNPALQLLA</sequence>
<gene>
    <name evidence="2" type="ORF">GCM10025791_16800</name>
</gene>
<dbReference type="Gene3D" id="2.60.120.10">
    <property type="entry name" value="Jelly Rolls"/>
    <property type="match status" value="1"/>
</dbReference>
<dbReference type="InterPro" id="IPR000595">
    <property type="entry name" value="cNMP-bd_dom"/>
</dbReference>
<proteinExistence type="predicted"/>
<dbReference type="PROSITE" id="PS50042">
    <property type="entry name" value="CNMP_BINDING_3"/>
    <property type="match status" value="1"/>
</dbReference>
<evidence type="ECO:0000313" key="2">
    <source>
        <dbReference type="EMBL" id="GAA4939253.1"/>
    </source>
</evidence>
<dbReference type="InterPro" id="IPR014710">
    <property type="entry name" value="RmlC-like_jellyroll"/>
</dbReference>
<dbReference type="InterPro" id="IPR018490">
    <property type="entry name" value="cNMP-bd_dom_sf"/>
</dbReference>
<evidence type="ECO:0000313" key="3">
    <source>
        <dbReference type="Proteomes" id="UP001409585"/>
    </source>
</evidence>
<dbReference type="Pfam" id="PF00027">
    <property type="entry name" value="cNMP_binding"/>
    <property type="match status" value="1"/>
</dbReference>
<evidence type="ECO:0000259" key="1">
    <source>
        <dbReference type="PROSITE" id="PS50042"/>
    </source>
</evidence>
<dbReference type="AlphaFoldDB" id="A0AAV3U0L8"/>
<protein>
    <recommendedName>
        <fullName evidence="1">Cyclic nucleotide-binding domain-containing protein</fullName>
    </recommendedName>
</protein>